<dbReference type="InParanoid" id="A0A2K2DGW1"/>
<dbReference type="Gramene" id="PNT73504">
    <property type="protein sequence ID" value="PNT73504"/>
    <property type="gene ID" value="BRADI_2g59186v3"/>
</dbReference>
<dbReference type="Proteomes" id="UP000008810">
    <property type="component" value="Chromosome 2"/>
</dbReference>
<gene>
    <name evidence="1" type="ORF">BRADI_2g59186v3</name>
</gene>
<reference evidence="2" key="3">
    <citation type="submission" date="2018-08" db="UniProtKB">
        <authorList>
            <consortium name="EnsemblPlants"/>
        </authorList>
    </citation>
    <scope>IDENTIFICATION</scope>
    <source>
        <strain evidence="2">cv. Bd21</strain>
    </source>
</reference>
<name>A0A2K2DGW1_BRADI</name>
<evidence type="ECO:0000313" key="3">
    <source>
        <dbReference type="Proteomes" id="UP000008810"/>
    </source>
</evidence>
<keyword evidence="3" id="KW-1185">Reference proteome</keyword>
<evidence type="ECO:0000313" key="2">
    <source>
        <dbReference type="EnsemblPlants" id="PNT73503"/>
    </source>
</evidence>
<protein>
    <submittedName>
        <fullName evidence="1 2">Uncharacterized protein</fullName>
    </submittedName>
</protein>
<sequence length="98" mass="10728">MRVRRHTNGACHRGPNGHSPALASLVTLQIYRCQRASEHPVPSSTAGLTKLRRMCACQGFLVSCSSGPAWNPTLARTTRAFGRWEPWSVPPLLPGGRH</sequence>
<evidence type="ECO:0000313" key="1">
    <source>
        <dbReference type="EMBL" id="PNT73504.1"/>
    </source>
</evidence>
<dbReference type="EnsemblPlants" id="PNT73504">
    <property type="protein sequence ID" value="PNT73504"/>
    <property type="gene ID" value="BRADI_2g59186v3"/>
</dbReference>
<reference evidence="1 2" key="1">
    <citation type="journal article" date="2010" name="Nature">
        <title>Genome sequencing and analysis of the model grass Brachypodium distachyon.</title>
        <authorList>
            <consortium name="International Brachypodium Initiative"/>
        </authorList>
    </citation>
    <scope>NUCLEOTIDE SEQUENCE [LARGE SCALE GENOMIC DNA]</scope>
    <source>
        <strain evidence="1 2">Bd21</strain>
    </source>
</reference>
<dbReference type="EMBL" id="CM000881">
    <property type="protein sequence ID" value="PNT73504.1"/>
    <property type="molecule type" value="Genomic_DNA"/>
</dbReference>
<dbReference type="EnsemblPlants" id="PNT73503">
    <property type="protein sequence ID" value="PNT73503"/>
    <property type="gene ID" value="BRADI_2g59186v3"/>
</dbReference>
<accession>A0A2K2DGW1</accession>
<organism evidence="1">
    <name type="scientific">Brachypodium distachyon</name>
    <name type="common">Purple false brome</name>
    <name type="synonym">Trachynia distachya</name>
    <dbReference type="NCBI Taxonomy" id="15368"/>
    <lineage>
        <taxon>Eukaryota</taxon>
        <taxon>Viridiplantae</taxon>
        <taxon>Streptophyta</taxon>
        <taxon>Embryophyta</taxon>
        <taxon>Tracheophyta</taxon>
        <taxon>Spermatophyta</taxon>
        <taxon>Magnoliopsida</taxon>
        <taxon>Liliopsida</taxon>
        <taxon>Poales</taxon>
        <taxon>Poaceae</taxon>
        <taxon>BOP clade</taxon>
        <taxon>Pooideae</taxon>
        <taxon>Stipodae</taxon>
        <taxon>Brachypodieae</taxon>
        <taxon>Brachypodium</taxon>
    </lineage>
</organism>
<reference evidence="1" key="2">
    <citation type="submission" date="2017-06" db="EMBL/GenBank/DDBJ databases">
        <title>WGS assembly of Brachypodium distachyon.</title>
        <authorList>
            <consortium name="The International Brachypodium Initiative"/>
            <person name="Lucas S."/>
            <person name="Harmon-Smith M."/>
            <person name="Lail K."/>
            <person name="Tice H."/>
            <person name="Grimwood J."/>
            <person name="Bruce D."/>
            <person name="Barry K."/>
            <person name="Shu S."/>
            <person name="Lindquist E."/>
            <person name="Wang M."/>
            <person name="Pitluck S."/>
            <person name="Vogel J.P."/>
            <person name="Garvin D.F."/>
            <person name="Mockler T.C."/>
            <person name="Schmutz J."/>
            <person name="Rokhsar D."/>
            <person name="Bevan M.W."/>
        </authorList>
    </citation>
    <scope>NUCLEOTIDE SEQUENCE</scope>
    <source>
        <strain evidence="1">Bd21</strain>
    </source>
</reference>
<proteinExistence type="predicted"/>
<dbReference type="Gramene" id="PNT73503">
    <property type="protein sequence ID" value="PNT73503"/>
    <property type="gene ID" value="BRADI_2g59186v3"/>
</dbReference>
<dbReference type="EMBL" id="CM000881">
    <property type="protein sequence ID" value="PNT73503.1"/>
    <property type="molecule type" value="Genomic_DNA"/>
</dbReference>
<dbReference type="AlphaFoldDB" id="A0A2K2DGW1"/>